<feature type="chain" id="PRO_5033097891" description="Carboxypeptidase" evidence="7">
    <location>
        <begin position="20"/>
        <end position="464"/>
    </location>
</feature>
<keyword evidence="3 7" id="KW-0645">Protease</keyword>
<name>A0A834MLD6_RHYFE</name>
<dbReference type="InterPro" id="IPR033124">
    <property type="entry name" value="Ser_caboxypep_his_AS"/>
</dbReference>
<evidence type="ECO:0000256" key="4">
    <source>
        <dbReference type="ARBA" id="ARBA00022729"/>
    </source>
</evidence>
<evidence type="ECO:0000313" key="8">
    <source>
        <dbReference type="EMBL" id="KAF7288073.1"/>
    </source>
</evidence>
<keyword evidence="9" id="KW-1185">Reference proteome</keyword>
<feature type="signal peptide" evidence="7">
    <location>
        <begin position="1"/>
        <end position="19"/>
    </location>
</feature>
<evidence type="ECO:0000256" key="3">
    <source>
        <dbReference type="ARBA" id="ARBA00022670"/>
    </source>
</evidence>
<dbReference type="EMBL" id="JAACXV010000001">
    <property type="protein sequence ID" value="KAF7288073.1"/>
    <property type="molecule type" value="Genomic_DNA"/>
</dbReference>
<dbReference type="AlphaFoldDB" id="A0A834MLD6"/>
<accession>A0A834MLD6</accession>
<evidence type="ECO:0000256" key="5">
    <source>
        <dbReference type="ARBA" id="ARBA00022801"/>
    </source>
</evidence>
<evidence type="ECO:0000256" key="6">
    <source>
        <dbReference type="ARBA" id="ARBA00023180"/>
    </source>
</evidence>
<sequence>MGIFLVLSAILLIVQGISAQFPNHGRPRLNKDIPFKTPTGQLILTDYVKDNKLSEARAASEVHYDGFQNVSSYSGYFTVDELYDSNLFFWFFPALNDYETAPVVLWLQGGPGSSSLFGLFGEHGPFIINKDLSVSLREYSWHKDHSVLYIDNPAGTGFSYTNGGFAKNETKVGADLYRALVQFFTIFSELQDKPFFVSGESYGGKYVPAISYTLHKNNPTAELKINYQGSLIGNGWSDPANQFVYSDFLYQLGLVDINVREEIRAVEAEAVQLINEENFTEATQKFQDIILGDSNTIYHRATGLSNIYNYIDDSDEPSYYGKFLRLEEVRQALHVGSVEFGSQSDLVYDYLWDDITVSVAPWISELLSYYRILIFNGQLDIVVGYALTANYLQKLNFSSVAEYKTADRYVWEVNDRVAGYVKTAGNLTEVLVRDASHMVPVEQPDAAYDLLYKFVRNIPLADEF</sequence>
<dbReference type="PANTHER" id="PTHR11802:SF472">
    <property type="entry name" value="SERINE CARBOXYPEPTIDASE CPVL-RELATED"/>
    <property type="match status" value="1"/>
</dbReference>
<dbReference type="EC" id="3.4.16.-" evidence="7"/>
<keyword evidence="5 7" id="KW-0378">Hydrolase</keyword>
<dbReference type="InterPro" id="IPR029058">
    <property type="entry name" value="AB_hydrolase_fold"/>
</dbReference>
<evidence type="ECO:0000313" key="9">
    <source>
        <dbReference type="Proteomes" id="UP000625711"/>
    </source>
</evidence>
<dbReference type="InterPro" id="IPR018202">
    <property type="entry name" value="Ser_caboxypep_ser_AS"/>
</dbReference>
<keyword evidence="6" id="KW-0325">Glycoprotein</keyword>
<comment type="similarity">
    <text evidence="1 7">Belongs to the peptidase S10 family.</text>
</comment>
<dbReference type="FunFam" id="3.40.50.1820:FF:000096">
    <property type="entry name" value="Carboxypeptidase vitellogenic-like"/>
    <property type="match status" value="1"/>
</dbReference>
<dbReference type="PANTHER" id="PTHR11802">
    <property type="entry name" value="SERINE PROTEASE FAMILY S10 SERINE CARBOXYPEPTIDASE"/>
    <property type="match status" value="1"/>
</dbReference>
<gene>
    <name evidence="8" type="ORF">GWI33_000127</name>
</gene>
<dbReference type="SUPFAM" id="SSF53474">
    <property type="entry name" value="alpha/beta-Hydrolases"/>
    <property type="match status" value="1"/>
</dbReference>
<evidence type="ECO:0000256" key="2">
    <source>
        <dbReference type="ARBA" id="ARBA00022645"/>
    </source>
</evidence>
<protein>
    <recommendedName>
        <fullName evidence="7">Carboxypeptidase</fullName>
        <ecNumber evidence="7">3.4.16.-</ecNumber>
    </recommendedName>
</protein>
<evidence type="ECO:0000256" key="7">
    <source>
        <dbReference type="RuleBase" id="RU361156"/>
    </source>
</evidence>
<reference evidence="8" key="1">
    <citation type="submission" date="2020-08" db="EMBL/GenBank/DDBJ databases">
        <title>Genome sequencing and assembly of the red palm weevil Rhynchophorus ferrugineus.</title>
        <authorList>
            <person name="Dias G.B."/>
            <person name="Bergman C.M."/>
            <person name="Manee M."/>
        </authorList>
    </citation>
    <scope>NUCLEOTIDE SEQUENCE</scope>
    <source>
        <strain evidence="8">AA-2017</strain>
        <tissue evidence="8">Whole larva</tissue>
    </source>
</reference>
<dbReference type="PROSITE" id="PS00560">
    <property type="entry name" value="CARBOXYPEPT_SER_HIS"/>
    <property type="match status" value="1"/>
</dbReference>
<dbReference type="PROSITE" id="PS00131">
    <property type="entry name" value="CARBOXYPEPT_SER_SER"/>
    <property type="match status" value="1"/>
</dbReference>
<dbReference type="OrthoDB" id="443318at2759"/>
<keyword evidence="4 7" id="KW-0732">Signal</keyword>
<keyword evidence="2 7" id="KW-0121">Carboxypeptidase</keyword>
<evidence type="ECO:0000256" key="1">
    <source>
        <dbReference type="ARBA" id="ARBA00009431"/>
    </source>
</evidence>
<comment type="caution">
    <text evidence="8">The sequence shown here is derived from an EMBL/GenBank/DDBJ whole genome shotgun (WGS) entry which is preliminary data.</text>
</comment>
<organism evidence="8 9">
    <name type="scientific">Rhynchophorus ferrugineus</name>
    <name type="common">Red palm weevil</name>
    <name type="synonym">Curculio ferrugineus</name>
    <dbReference type="NCBI Taxonomy" id="354439"/>
    <lineage>
        <taxon>Eukaryota</taxon>
        <taxon>Metazoa</taxon>
        <taxon>Ecdysozoa</taxon>
        <taxon>Arthropoda</taxon>
        <taxon>Hexapoda</taxon>
        <taxon>Insecta</taxon>
        <taxon>Pterygota</taxon>
        <taxon>Neoptera</taxon>
        <taxon>Endopterygota</taxon>
        <taxon>Coleoptera</taxon>
        <taxon>Polyphaga</taxon>
        <taxon>Cucujiformia</taxon>
        <taxon>Curculionidae</taxon>
        <taxon>Dryophthorinae</taxon>
        <taxon>Rhynchophorus</taxon>
    </lineage>
</organism>
<proteinExistence type="inferred from homology"/>
<dbReference type="Proteomes" id="UP000625711">
    <property type="component" value="Unassembled WGS sequence"/>
</dbReference>
<dbReference type="InterPro" id="IPR001563">
    <property type="entry name" value="Peptidase_S10"/>
</dbReference>
<dbReference type="PRINTS" id="PR00724">
    <property type="entry name" value="CRBOXYPTASEC"/>
</dbReference>
<dbReference type="GO" id="GO:0006508">
    <property type="term" value="P:proteolysis"/>
    <property type="evidence" value="ECO:0007669"/>
    <property type="project" value="UniProtKB-KW"/>
</dbReference>
<dbReference type="Gene3D" id="3.40.50.1820">
    <property type="entry name" value="alpha/beta hydrolase"/>
    <property type="match status" value="1"/>
</dbReference>
<dbReference type="Pfam" id="PF00450">
    <property type="entry name" value="Peptidase_S10"/>
    <property type="match status" value="1"/>
</dbReference>
<dbReference type="GO" id="GO:0004185">
    <property type="term" value="F:serine-type carboxypeptidase activity"/>
    <property type="evidence" value="ECO:0007669"/>
    <property type="project" value="UniProtKB-UniRule"/>
</dbReference>